<reference evidence="8" key="1">
    <citation type="submission" date="2017-09" db="EMBL/GenBank/DDBJ databases">
        <title>Depth-based differentiation of microbial function through sediment-hosted aquifers and enrichment of novel symbionts in the deep terrestrial subsurface.</title>
        <authorList>
            <person name="Probst A.J."/>
            <person name="Ladd B."/>
            <person name="Jarett J.K."/>
            <person name="Geller-Mcgrath D.E."/>
            <person name="Sieber C.M.K."/>
            <person name="Emerson J.B."/>
            <person name="Anantharaman K."/>
            <person name="Thomas B.C."/>
            <person name="Malmstrom R."/>
            <person name="Stieglmeier M."/>
            <person name="Klingl A."/>
            <person name="Woyke T."/>
            <person name="Ryan C.M."/>
            <person name="Banfield J.F."/>
        </authorList>
    </citation>
    <scope>NUCLEOTIDE SEQUENCE [LARGE SCALE GENOMIC DNA]</scope>
</reference>
<keyword evidence="4 5" id="KW-0472">Membrane</keyword>
<keyword evidence="2 5" id="KW-0812">Transmembrane</keyword>
<feature type="transmembrane region" description="Helical" evidence="5">
    <location>
        <begin position="111"/>
        <end position="128"/>
    </location>
</feature>
<evidence type="ECO:0000256" key="1">
    <source>
        <dbReference type="ARBA" id="ARBA00004141"/>
    </source>
</evidence>
<dbReference type="GO" id="GO:0006874">
    <property type="term" value="P:intracellular calcium ion homeostasis"/>
    <property type="evidence" value="ECO:0007669"/>
    <property type="project" value="TreeGrafter"/>
</dbReference>
<dbReference type="Proteomes" id="UP000231456">
    <property type="component" value="Unassembled WGS sequence"/>
</dbReference>
<feature type="domain" description="Sodium/calcium exchanger membrane region" evidence="6">
    <location>
        <begin position="8"/>
        <end position="156"/>
    </location>
</feature>
<evidence type="ECO:0000256" key="4">
    <source>
        <dbReference type="ARBA" id="ARBA00023136"/>
    </source>
</evidence>
<keyword evidence="3 5" id="KW-1133">Transmembrane helix</keyword>
<dbReference type="GO" id="GO:0005886">
    <property type="term" value="C:plasma membrane"/>
    <property type="evidence" value="ECO:0007669"/>
    <property type="project" value="TreeGrafter"/>
</dbReference>
<dbReference type="GO" id="GO:0008273">
    <property type="term" value="F:calcium, potassium:sodium antiporter activity"/>
    <property type="evidence" value="ECO:0007669"/>
    <property type="project" value="TreeGrafter"/>
</dbReference>
<dbReference type="Pfam" id="PF01699">
    <property type="entry name" value="Na_Ca_ex"/>
    <property type="match status" value="2"/>
</dbReference>
<proteinExistence type="predicted"/>
<comment type="caution">
    <text evidence="7">The sequence shown here is derived from an EMBL/GenBank/DDBJ whole genome shotgun (WGS) entry which is preliminary data.</text>
</comment>
<evidence type="ECO:0000313" key="8">
    <source>
        <dbReference type="Proteomes" id="UP000231456"/>
    </source>
</evidence>
<name>A0A2M8F8A5_9BACT</name>
<dbReference type="NCBIfam" id="TIGR00367">
    <property type="entry name" value="calcium/sodium antiporter"/>
    <property type="match status" value="1"/>
</dbReference>
<feature type="transmembrane region" description="Helical" evidence="5">
    <location>
        <begin position="246"/>
        <end position="266"/>
    </location>
</feature>
<dbReference type="PANTHER" id="PTHR10846:SF8">
    <property type="entry name" value="INNER MEMBRANE PROTEIN YRBG"/>
    <property type="match status" value="1"/>
</dbReference>
<evidence type="ECO:0000259" key="6">
    <source>
        <dbReference type="Pfam" id="PF01699"/>
    </source>
</evidence>
<protein>
    <submittedName>
        <fullName evidence="7">Sodium:proton exchanger</fullName>
    </submittedName>
</protein>
<sequence length="328" mass="34873">MLTNPLISLAFLLIGLAILVKGADWLVKGASSIAKKWGVSSIVIGLTVVSFGTSAPEFLVNIFAAMRGSTDLAIGNIIGSNTANILLILGVTTIIAPLAVKRNTTYKEIPFAILAGLLIVLFGNDSLFDGTSLNAITRTDGFALLALFIIFLYYTYGISKASGEQDKIEEYSWIKSLGLFLLGLTGLTIGGDLIVRGATNIAVMAGISERLIGLTIVAIGTSLPELATSVVAALNKKADIAIGNIVGSNIFNVFWILGITSVIKPIPFNPEINIDAIFSAFAALLLFIVVVIGKHEIKKWHGLVFAMLYLGYMLFLIMEPACFPLACT</sequence>
<feature type="transmembrane region" description="Helical" evidence="5">
    <location>
        <begin position="77"/>
        <end position="99"/>
    </location>
</feature>
<feature type="transmembrane region" description="Helical" evidence="5">
    <location>
        <begin position="300"/>
        <end position="318"/>
    </location>
</feature>
<evidence type="ECO:0000256" key="2">
    <source>
        <dbReference type="ARBA" id="ARBA00022692"/>
    </source>
</evidence>
<dbReference type="AlphaFoldDB" id="A0A2M8F8A5"/>
<feature type="transmembrane region" description="Helical" evidence="5">
    <location>
        <begin position="6"/>
        <end position="27"/>
    </location>
</feature>
<feature type="transmembrane region" description="Helical" evidence="5">
    <location>
        <begin position="140"/>
        <end position="156"/>
    </location>
</feature>
<organism evidence="7 8">
    <name type="scientific">Candidatus Magasanikbacteria bacterium CG_4_9_14_0_2_um_filter_42_11</name>
    <dbReference type="NCBI Taxonomy" id="1974643"/>
    <lineage>
        <taxon>Bacteria</taxon>
        <taxon>Candidatus Magasanikiibacteriota</taxon>
    </lineage>
</organism>
<feature type="domain" description="Sodium/calcium exchanger membrane region" evidence="6">
    <location>
        <begin position="176"/>
        <end position="318"/>
    </location>
</feature>
<dbReference type="InterPro" id="IPR004481">
    <property type="entry name" value="K/Na/Ca-exchanger"/>
</dbReference>
<dbReference type="Gene3D" id="1.20.1420.30">
    <property type="entry name" value="NCX, central ion-binding region"/>
    <property type="match status" value="1"/>
</dbReference>
<gene>
    <name evidence="7" type="ORF">CO030_05450</name>
</gene>
<feature type="transmembrane region" description="Helical" evidence="5">
    <location>
        <begin position="272"/>
        <end position="293"/>
    </location>
</feature>
<comment type="subcellular location">
    <subcellularLocation>
        <location evidence="1">Membrane</location>
        <topology evidence="1">Multi-pass membrane protein</topology>
    </subcellularLocation>
</comment>
<accession>A0A2M8F8A5</accession>
<dbReference type="InterPro" id="IPR044880">
    <property type="entry name" value="NCX_ion-bd_dom_sf"/>
</dbReference>
<dbReference type="EMBL" id="PFRH01000163">
    <property type="protein sequence ID" value="PJC51955.1"/>
    <property type="molecule type" value="Genomic_DNA"/>
</dbReference>
<evidence type="ECO:0000256" key="5">
    <source>
        <dbReference type="SAM" id="Phobius"/>
    </source>
</evidence>
<evidence type="ECO:0000313" key="7">
    <source>
        <dbReference type="EMBL" id="PJC51955.1"/>
    </source>
</evidence>
<dbReference type="Gene3D" id="6.10.280.80">
    <property type="entry name" value="NCX, peripheral helical region"/>
    <property type="match status" value="1"/>
</dbReference>
<dbReference type="GO" id="GO:0005262">
    <property type="term" value="F:calcium channel activity"/>
    <property type="evidence" value="ECO:0007669"/>
    <property type="project" value="TreeGrafter"/>
</dbReference>
<dbReference type="PANTHER" id="PTHR10846">
    <property type="entry name" value="SODIUM/POTASSIUM/CALCIUM EXCHANGER"/>
    <property type="match status" value="1"/>
</dbReference>
<feature type="transmembrane region" description="Helical" evidence="5">
    <location>
        <begin position="177"/>
        <end position="199"/>
    </location>
</feature>
<dbReference type="InterPro" id="IPR004837">
    <property type="entry name" value="NaCa_Exmemb"/>
</dbReference>
<feature type="transmembrane region" description="Helical" evidence="5">
    <location>
        <begin position="39"/>
        <end position="65"/>
    </location>
</feature>
<evidence type="ECO:0000256" key="3">
    <source>
        <dbReference type="ARBA" id="ARBA00022989"/>
    </source>
</evidence>